<dbReference type="InterPro" id="IPR027304">
    <property type="entry name" value="Trigger_fact/SurA_dom_sf"/>
</dbReference>
<dbReference type="RefSeq" id="WP_321549405.1">
    <property type="nucleotide sequence ID" value="NZ_JAXIVS010000012.1"/>
</dbReference>
<reference evidence="1 2" key="1">
    <citation type="submission" date="2023-12" db="EMBL/GenBank/DDBJ databases">
        <title>the genome sequence of Hyalangium sp. s54d21.</title>
        <authorList>
            <person name="Zhang X."/>
        </authorList>
    </citation>
    <scope>NUCLEOTIDE SEQUENCE [LARGE SCALE GENOMIC DNA]</scope>
    <source>
        <strain evidence="2">s54d21</strain>
    </source>
</reference>
<evidence type="ECO:0000313" key="2">
    <source>
        <dbReference type="Proteomes" id="UP001291309"/>
    </source>
</evidence>
<gene>
    <name evidence="1" type="ORF">SYV04_30095</name>
</gene>
<name>A0ABU5HBP9_9BACT</name>
<keyword evidence="2" id="KW-1185">Reference proteome</keyword>
<dbReference type="SUPFAM" id="SSF109998">
    <property type="entry name" value="Triger factor/SurA peptide-binding domain-like"/>
    <property type="match status" value="1"/>
</dbReference>
<dbReference type="Gene3D" id="1.10.4030.10">
    <property type="entry name" value="Porin chaperone SurA, peptide-binding domain"/>
    <property type="match status" value="1"/>
</dbReference>
<organism evidence="1 2">
    <name type="scientific">Hyalangium rubrum</name>
    <dbReference type="NCBI Taxonomy" id="3103134"/>
    <lineage>
        <taxon>Bacteria</taxon>
        <taxon>Pseudomonadati</taxon>
        <taxon>Myxococcota</taxon>
        <taxon>Myxococcia</taxon>
        <taxon>Myxococcales</taxon>
        <taxon>Cystobacterineae</taxon>
        <taxon>Archangiaceae</taxon>
        <taxon>Hyalangium</taxon>
    </lineage>
</organism>
<dbReference type="EMBL" id="JAXIVS010000012">
    <property type="protein sequence ID" value="MDY7230686.1"/>
    <property type="molecule type" value="Genomic_DNA"/>
</dbReference>
<comment type="caution">
    <text evidence="1">The sequence shown here is derived from an EMBL/GenBank/DDBJ whole genome shotgun (WGS) entry which is preliminary data.</text>
</comment>
<evidence type="ECO:0000313" key="1">
    <source>
        <dbReference type="EMBL" id="MDY7230686.1"/>
    </source>
</evidence>
<sequence length="239" mass="26831">MAVRRRHRPGILVLAGWLAVAPFGAGAWAQAGEAPEAPRAAEGREIDRVVAIIEGQVLTRSELEFETRVAFIERGAVQAAVAPLDDETLRGALELVIGQRLQVLSADRLEAFAAEQAEVEERLGRFRERFESEEAFQAFLARSGADVGQLSEVLERSVRAERILDSRIRLRAQVTEAEAKHYFQQHADEYPQGYEAVKGRLRDKLFQERYKALAAEELAQVRDSAQVRRVAPFAREARR</sequence>
<proteinExistence type="predicted"/>
<accession>A0ABU5HBP9</accession>
<dbReference type="Proteomes" id="UP001291309">
    <property type="component" value="Unassembled WGS sequence"/>
</dbReference>
<evidence type="ECO:0008006" key="3">
    <source>
        <dbReference type="Google" id="ProtNLM"/>
    </source>
</evidence>
<protein>
    <recommendedName>
        <fullName evidence="3">Peptidylprolyl isomerase</fullName>
    </recommendedName>
</protein>